<evidence type="ECO:0000256" key="14">
    <source>
        <dbReference type="ARBA" id="ARBA00031542"/>
    </source>
</evidence>
<evidence type="ECO:0000256" key="13">
    <source>
        <dbReference type="ARBA" id="ARBA00030948"/>
    </source>
</evidence>
<dbReference type="RefSeq" id="WP_014404513.1">
    <property type="nucleotide sequence ID" value="NC_017033.1"/>
</dbReference>
<evidence type="ECO:0000256" key="8">
    <source>
        <dbReference type="ARBA" id="ARBA00022963"/>
    </source>
</evidence>
<dbReference type="Proteomes" id="UP000005234">
    <property type="component" value="Chromosome"/>
</dbReference>
<comment type="function">
    <text evidence="1">May be involved in the folding of the extracellular lipase during its passage through the periplasm.</text>
</comment>
<dbReference type="eggNOG" id="COG5380">
    <property type="taxonomic scope" value="Bacteria"/>
</dbReference>
<evidence type="ECO:0000256" key="9">
    <source>
        <dbReference type="ARBA" id="ARBA00022989"/>
    </source>
</evidence>
<accession>H8L1A3</accession>
<protein>
    <recommendedName>
        <fullName evidence="4">Lipase chaperone</fullName>
    </recommendedName>
    <alternativeName>
        <fullName evidence="15">Lipase foldase</fullName>
    </alternativeName>
    <alternativeName>
        <fullName evidence="13">Lipase helper protein</fullName>
    </alternativeName>
    <alternativeName>
        <fullName evidence="14">Lipase modulator</fullName>
    </alternativeName>
</protein>
<evidence type="ECO:0000256" key="4">
    <source>
        <dbReference type="ARBA" id="ARBA00019692"/>
    </source>
</evidence>
<evidence type="ECO:0000256" key="2">
    <source>
        <dbReference type="ARBA" id="ARBA00004383"/>
    </source>
</evidence>
<keyword evidence="12" id="KW-0143">Chaperone</keyword>
<dbReference type="SUPFAM" id="SSF158855">
    <property type="entry name" value="Lipase chaperone-like"/>
    <property type="match status" value="1"/>
</dbReference>
<dbReference type="Pfam" id="PF03280">
    <property type="entry name" value="Lipase_chap"/>
    <property type="match status" value="1"/>
</dbReference>
<comment type="similarity">
    <text evidence="3">Belongs to the lipase chaperone family.</text>
</comment>
<keyword evidence="5" id="KW-1003">Cell membrane</keyword>
<organism evidence="17 18">
    <name type="scientific">Frateuria aurantia (strain ATCC 33424 / DSM 6220 / KCTC 2777 / LMG 1558 / NBRC 3245 / NCIMB 13370)</name>
    <name type="common">Acetobacter aurantius</name>
    <dbReference type="NCBI Taxonomy" id="767434"/>
    <lineage>
        <taxon>Bacteria</taxon>
        <taxon>Pseudomonadati</taxon>
        <taxon>Pseudomonadota</taxon>
        <taxon>Gammaproteobacteria</taxon>
        <taxon>Lysobacterales</taxon>
        <taxon>Rhodanobacteraceae</taxon>
        <taxon>Frateuria</taxon>
    </lineage>
</organism>
<evidence type="ECO:0000313" key="18">
    <source>
        <dbReference type="Proteomes" id="UP000005234"/>
    </source>
</evidence>
<keyword evidence="11" id="KW-0472">Membrane</keyword>
<keyword evidence="8" id="KW-0442">Lipid degradation</keyword>
<keyword evidence="7" id="KW-0812">Transmembrane</keyword>
<dbReference type="GO" id="GO:0051082">
    <property type="term" value="F:unfolded protein binding"/>
    <property type="evidence" value="ECO:0007669"/>
    <property type="project" value="InterPro"/>
</dbReference>
<dbReference type="GO" id="GO:0016042">
    <property type="term" value="P:lipid catabolic process"/>
    <property type="evidence" value="ECO:0007669"/>
    <property type="project" value="UniProtKB-KW"/>
</dbReference>
<keyword evidence="6" id="KW-0997">Cell inner membrane</keyword>
<evidence type="ECO:0000256" key="12">
    <source>
        <dbReference type="ARBA" id="ARBA00023186"/>
    </source>
</evidence>
<evidence type="ECO:0000256" key="16">
    <source>
        <dbReference type="SAM" id="MobiDB-lite"/>
    </source>
</evidence>
<dbReference type="GO" id="GO:0006457">
    <property type="term" value="P:protein folding"/>
    <property type="evidence" value="ECO:0007669"/>
    <property type="project" value="InterPro"/>
</dbReference>
<keyword evidence="18" id="KW-1185">Reference proteome</keyword>
<proteinExistence type="inferred from homology"/>
<dbReference type="InterPro" id="IPR004961">
    <property type="entry name" value="Lipase_chaperone"/>
</dbReference>
<evidence type="ECO:0000256" key="3">
    <source>
        <dbReference type="ARBA" id="ARBA00010358"/>
    </source>
</evidence>
<evidence type="ECO:0000256" key="1">
    <source>
        <dbReference type="ARBA" id="ARBA00003280"/>
    </source>
</evidence>
<name>H8L1A3_FRAAD</name>
<dbReference type="STRING" id="767434.Fraau_3188"/>
<dbReference type="GO" id="GO:0005886">
    <property type="term" value="C:plasma membrane"/>
    <property type="evidence" value="ECO:0007669"/>
    <property type="project" value="UniProtKB-SubCell"/>
</dbReference>
<dbReference type="KEGG" id="fau:Fraau_3188"/>
<comment type="subcellular location">
    <subcellularLocation>
        <location evidence="2">Cell inner membrane</location>
        <topology evidence="2">Single-pass membrane protein</topology>
        <orientation evidence="2">Periplasmic side</orientation>
    </subcellularLocation>
</comment>
<feature type="compositionally biased region" description="Basic and acidic residues" evidence="16">
    <location>
        <begin position="61"/>
        <end position="72"/>
    </location>
</feature>
<evidence type="ECO:0000256" key="15">
    <source>
        <dbReference type="ARBA" id="ARBA00033028"/>
    </source>
</evidence>
<evidence type="ECO:0000256" key="10">
    <source>
        <dbReference type="ARBA" id="ARBA00023098"/>
    </source>
</evidence>
<dbReference type="HOGENOM" id="CLU_805964_0_0_6"/>
<feature type="region of interest" description="Disordered" evidence="16">
    <location>
        <begin position="34"/>
        <end position="72"/>
    </location>
</feature>
<dbReference type="OrthoDB" id="7025807at2"/>
<gene>
    <name evidence="17" type="ordered locus">Fraau_3188</name>
</gene>
<dbReference type="AlphaFoldDB" id="H8L1A3"/>
<evidence type="ECO:0000256" key="6">
    <source>
        <dbReference type="ARBA" id="ARBA00022519"/>
    </source>
</evidence>
<evidence type="ECO:0000256" key="5">
    <source>
        <dbReference type="ARBA" id="ARBA00022475"/>
    </source>
</evidence>
<dbReference type="EMBL" id="CP003350">
    <property type="protein sequence ID" value="AFC87511.1"/>
    <property type="molecule type" value="Genomic_DNA"/>
</dbReference>
<evidence type="ECO:0000256" key="11">
    <source>
        <dbReference type="ARBA" id="ARBA00023136"/>
    </source>
</evidence>
<sequence>MNRWTYGLGGGLILAGAGAVIAWRVAAPMASPPPMAAGDEGPARPGPAFTVAGTASGRRRWTAERERTESSLRGTRVDGEVVVGVDGQLKPDIGLRHLFDYHLALIGEASLAEIRALLQQELQRRGLTASVAAAVMADFDRYVRLQQASASLTSAAGLSLPEQLQSLHRLRRQVLGDSLAQAFYGGDQAREDAELAQLSIAADPLLSVSEKRQQLEAWQERAQVTDEVRREQESAVTAERMTAELDRQQVDPETRHALRAQVWGDAAADRLADLDQRRQQWRQRVELYRQASHSIEADPALSSMQRQAALRDLQQAGFSPQERLRLQAVLTSAAAPDGGGHIDQ</sequence>
<keyword evidence="9" id="KW-1133">Transmembrane helix</keyword>
<evidence type="ECO:0000256" key="7">
    <source>
        <dbReference type="ARBA" id="ARBA00022692"/>
    </source>
</evidence>
<keyword evidence="10" id="KW-0443">Lipid metabolism</keyword>
<reference evidence="17" key="1">
    <citation type="submission" date="2012-02" db="EMBL/GenBank/DDBJ databases">
        <title>The complete genome of Frateuria aurantia DSM 6220.</title>
        <authorList>
            <consortium name="US DOE Joint Genome Institute (JGI-PGF)"/>
            <person name="Lucas S."/>
            <person name="Copeland A."/>
            <person name="Lapidus A."/>
            <person name="Glavina del Rio T."/>
            <person name="Dalin E."/>
            <person name="Tice H."/>
            <person name="Bruce D."/>
            <person name="Goodwin L."/>
            <person name="Pitluck S."/>
            <person name="Peters L."/>
            <person name="Ovchinnikova G."/>
            <person name="Teshima H."/>
            <person name="Kyrpides N."/>
            <person name="Mavromatis K."/>
            <person name="Ivanova N."/>
            <person name="Brettin T."/>
            <person name="Detter J.C."/>
            <person name="Han C."/>
            <person name="Larimer F."/>
            <person name="Land M."/>
            <person name="Hauser L."/>
            <person name="Markowitz V."/>
            <person name="Cheng J.-F."/>
            <person name="Hugenholtz P."/>
            <person name="Woyke T."/>
            <person name="Wu D."/>
            <person name="Brambilla E."/>
            <person name="Klenk H.-P."/>
            <person name="Eisen J.A."/>
        </authorList>
    </citation>
    <scope>NUCLEOTIDE SEQUENCE</scope>
    <source>
        <strain evidence="17">DSM 6220</strain>
    </source>
</reference>
<evidence type="ECO:0000313" key="17">
    <source>
        <dbReference type="EMBL" id="AFC87511.1"/>
    </source>
</evidence>